<accession>A0ABW8TQX8</accession>
<evidence type="ECO:0000313" key="3">
    <source>
        <dbReference type="Proteomes" id="UP001623661"/>
    </source>
</evidence>
<dbReference type="Proteomes" id="UP001623661">
    <property type="component" value="Unassembled WGS sequence"/>
</dbReference>
<keyword evidence="1" id="KW-0472">Membrane</keyword>
<dbReference type="EMBL" id="JBJHZY010000001">
    <property type="protein sequence ID" value="MFL0267942.1"/>
    <property type="molecule type" value="Genomic_DNA"/>
</dbReference>
<dbReference type="RefSeq" id="WP_406764528.1">
    <property type="nucleotide sequence ID" value="NZ_JBJHZY010000001.1"/>
</dbReference>
<gene>
    <name evidence="2" type="ORF">ACJDUH_07490</name>
</gene>
<name>A0ABW8TQX8_9CLOT</name>
<evidence type="ECO:0000256" key="1">
    <source>
        <dbReference type="SAM" id="Phobius"/>
    </source>
</evidence>
<organism evidence="2 3">
    <name type="scientific">Candidatus Clostridium radicumherbarum</name>
    <dbReference type="NCBI Taxonomy" id="3381662"/>
    <lineage>
        <taxon>Bacteria</taxon>
        <taxon>Bacillati</taxon>
        <taxon>Bacillota</taxon>
        <taxon>Clostridia</taxon>
        <taxon>Eubacteriales</taxon>
        <taxon>Clostridiaceae</taxon>
        <taxon>Clostridium</taxon>
    </lineage>
</organism>
<protein>
    <submittedName>
        <fullName evidence="2">Uncharacterized protein</fullName>
    </submittedName>
</protein>
<keyword evidence="3" id="KW-1185">Reference proteome</keyword>
<reference evidence="2 3" key="1">
    <citation type="submission" date="2024-11" db="EMBL/GenBank/DDBJ databases">
        <authorList>
            <person name="Heng Y.C."/>
            <person name="Lim A.C.H."/>
            <person name="Lee J.K.Y."/>
            <person name="Kittelmann S."/>
        </authorList>
    </citation>
    <scope>NUCLEOTIDE SEQUENCE [LARGE SCALE GENOMIC DNA]</scope>
    <source>
        <strain evidence="2 3">WILCCON 0202</strain>
    </source>
</reference>
<feature type="transmembrane region" description="Helical" evidence="1">
    <location>
        <begin position="82"/>
        <end position="100"/>
    </location>
</feature>
<evidence type="ECO:0000313" key="2">
    <source>
        <dbReference type="EMBL" id="MFL0267942.1"/>
    </source>
</evidence>
<keyword evidence="1" id="KW-1133">Transmembrane helix</keyword>
<keyword evidence="1" id="KW-0812">Transmembrane</keyword>
<proteinExistence type="predicted"/>
<sequence>MSKNSRFIKEKPNEKLKRILFLIPFISGLLVPELIMIISRDAKVQFFASTIIYSFIIIIMFLLGLLLVFIRSGKDEKLVKIVWGRILGIAFLGISIFLSIQVSDYYKDIPVIINSDYSYFEGNLTKYHFNNRGGNSTSLIFGDKTFKIYYKASPQFTIIGKKYYVEFLPHSKFVMSLKN</sequence>
<feature type="transmembrane region" description="Helical" evidence="1">
    <location>
        <begin position="51"/>
        <end position="70"/>
    </location>
</feature>
<comment type="caution">
    <text evidence="2">The sequence shown here is derived from an EMBL/GenBank/DDBJ whole genome shotgun (WGS) entry which is preliminary data.</text>
</comment>
<feature type="transmembrane region" description="Helical" evidence="1">
    <location>
        <begin position="20"/>
        <end position="39"/>
    </location>
</feature>